<keyword evidence="8" id="KW-0325">Glycoprotein</keyword>
<dbReference type="PhylomeDB" id="A7S4R6"/>
<dbReference type="PANTHER" id="PTHR24246">
    <property type="entry name" value="OLFACTORY RECEPTOR AND ADENOSINE RECEPTOR"/>
    <property type="match status" value="1"/>
</dbReference>
<feature type="transmembrane region" description="Helical" evidence="10">
    <location>
        <begin position="185"/>
        <end position="207"/>
    </location>
</feature>
<evidence type="ECO:0000256" key="7">
    <source>
        <dbReference type="ARBA" id="ARBA00023170"/>
    </source>
</evidence>
<protein>
    <recommendedName>
        <fullName evidence="11">G-protein coupled receptors family 1 profile domain-containing protein</fullName>
    </recommendedName>
</protein>
<feature type="domain" description="G-protein coupled receptors family 1 profile" evidence="11">
    <location>
        <begin position="54"/>
        <end position="304"/>
    </location>
</feature>
<dbReference type="Pfam" id="PF00001">
    <property type="entry name" value="7tm_1"/>
    <property type="match status" value="1"/>
</dbReference>
<evidence type="ECO:0000259" key="11">
    <source>
        <dbReference type="PROSITE" id="PS50262"/>
    </source>
</evidence>
<keyword evidence="7" id="KW-0675">Receptor</keyword>
<evidence type="ECO:0000256" key="10">
    <source>
        <dbReference type="SAM" id="Phobius"/>
    </source>
</evidence>
<keyword evidence="13" id="KW-1185">Reference proteome</keyword>
<evidence type="ECO:0000256" key="5">
    <source>
        <dbReference type="ARBA" id="ARBA00023040"/>
    </source>
</evidence>
<keyword evidence="2" id="KW-1003">Cell membrane</keyword>
<evidence type="ECO:0000256" key="9">
    <source>
        <dbReference type="ARBA" id="ARBA00023224"/>
    </source>
</evidence>
<evidence type="ECO:0000256" key="2">
    <source>
        <dbReference type="ARBA" id="ARBA00022475"/>
    </source>
</evidence>
<dbReference type="Gene3D" id="1.20.1070.10">
    <property type="entry name" value="Rhodopsin 7-helix transmembrane proteins"/>
    <property type="match status" value="1"/>
</dbReference>
<accession>A7S4R6</accession>
<feature type="transmembrane region" description="Helical" evidence="10">
    <location>
        <begin position="246"/>
        <end position="271"/>
    </location>
</feature>
<dbReference type="InterPro" id="IPR000276">
    <property type="entry name" value="GPCR_Rhodpsn"/>
</dbReference>
<evidence type="ECO:0000256" key="6">
    <source>
        <dbReference type="ARBA" id="ARBA00023136"/>
    </source>
</evidence>
<dbReference type="PROSITE" id="PS50262">
    <property type="entry name" value="G_PROTEIN_RECEP_F1_2"/>
    <property type="match status" value="1"/>
</dbReference>
<evidence type="ECO:0000256" key="8">
    <source>
        <dbReference type="ARBA" id="ARBA00023180"/>
    </source>
</evidence>
<dbReference type="GO" id="GO:0001609">
    <property type="term" value="F:G protein-coupled adenosine receptor activity"/>
    <property type="evidence" value="ECO:0000318"/>
    <property type="project" value="GO_Central"/>
</dbReference>
<dbReference type="SUPFAM" id="SSF81321">
    <property type="entry name" value="Family A G protein-coupled receptor-like"/>
    <property type="match status" value="1"/>
</dbReference>
<evidence type="ECO:0000256" key="3">
    <source>
        <dbReference type="ARBA" id="ARBA00022692"/>
    </source>
</evidence>
<feature type="transmembrane region" description="Helical" evidence="10">
    <location>
        <begin position="112"/>
        <end position="136"/>
    </location>
</feature>
<comment type="subcellular location">
    <subcellularLocation>
        <location evidence="1">Cell membrane</location>
        <topology evidence="1">Multi-pass membrane protein</topology>
    </subcellularLocation>
</comment>
<keyword evidence="4 10" id="KW-1133">Transmembrane helix</keyword>
<keyword evidence="5" id="KW-0297">G-protein coupled receptor</keyword>
<dbReference type="InterPro" id="IPR017452">
    <property type="entry name" value="GPCR_Rhodpsn_7TM"/>
</dbReference>
<dbReference type="AlphaFoldDB" id="A7S4R6"/>
<dbReference type="EMBL" id="DS469579">
    <property type="protein sequence ID" value="EDO41331.1"/>
    <property type="molecule type" value="Genomic_DNA"/>
</dbReference>
<dbReference type="PANTHER" id="PTHR24246:SF27">
    <property type="entry name" value="ADENOSINE RECEPTOR, ISOFORM A"/>
    <property type="match status" value="1"/>
</dbReference>
<evidence type="ECO:0000313" key="12">
    <source>
        <dbReference type="EMBL" id="EDO41331.1"/>
    </source>
</evidence>
<keyword evidence="9" id="KW-0807">Transducer</keyword>
<sequence>MNDTSMKETFSSTQCISLVGDFTDGHFSYSHAVVTSWKTASVFNCITAVLTVYLNALVVWAILENSRLRHSTYHLTLAIQSGADIFVGLVTQPLFVAATLCRLNNCLYNCRIILAYHGFMVVGGGCSLVSLVMISVERNIAIKYPLRYKEMVTVKRLLWGFATSCGCVTAFLVTTILTIPPKIAFLRASFQMLILLPSMIVICISYIKVHKTTCKHVRAITTLLDRLSNDGNTRQRKIRLQELKRTFTPGMILVVLLLTYSPMLLLRLVLLIKGRDWNLDYNLVAYVVWTTLIHMQSLINPFIFSARLSDIRRGVLRRIPLLNRLPCCGSPRSTRQVLPIDNIVAGGDLTLAVLAINLEQMGEFHRG</sequence>
<feature type="transmembrane region" description="Helical" evidence="10">
    <location>
        <begin position="283"/>
        <end position="304"/>
    </location>
</feature>
<gene>
    <name evidence="12" type="ORF">NEMVEDRAFT_v1g206787</name>
</gene>
<reference evidence="12 13" key="1">
    <citation type="journal article" date="2007" name="Science">
        <title>Sea anemone genome reveals ancestral eumetazoan gene repertoire and genomic organization.</title>
        <authorList>
            <person name="Putnam N.H."/>
            <person name="Srivastava M."/>
            <person name="Hellsten U."/>
            <person name="Dirks B."/>
            <person name="Chapman J."/>
            <person name="Salamov A."/>
            <person name="Terry A."/>
            <person name="Shapiro H."/>
            <person name="Lindquist E."/>
            <person name="Kapitonov V.V."/>
            <person name="Jurka J."/>
            <person name="Genikhovich G."/>
            <person name="Grigoriev I.V."/>
            <person name="Lucas S.M."/>
            <person name="Steele R.E."/>
            <person name="Finnerty J.R."/>
            <person name="Technau U."/>
            <person name="Martindale M.Q."/>
            <person name="Rokhsar D.S."/>
        </authorList>
    </citation>
    <scope>NUCLEOTIDE SEQUENCE [LARGE SCALE GENOMIC DNA]</scope>
    <source>
        <strain evidence="13">CH2 X CH6</strain>
    </source>
</reference>
<dbReference type="GO" id="GO:0005886">
    <property type="term" value="C:plasma membrane"/>
    <property type="evidence" value="ECO:0000318"/>
    <property type="project" value="GO_Central"/>
</dbReference>
<dbReference type="HOGENOM" id="CLU_799983_0_0_1"/>
<feature type="transmembrane region" description="Helical" evidence="10">
    <location>
        <begin position="157"/>
        <end position="179"/>
    </location>
</feature>
<dbReference type="GO" id="GO:0007186">
    <property type="term" value="P:G protein-coupled receptor signaling pathway"/>
    <property type="evidence" value="ECO:0000318"/>
    <property type="project" value="GO_Central"/>
</dbReference>
<dbReference type="OMA" id="RIILAYH"/>
<dbReference type="InParanoid" id="A7S4R6"/>
<dbReference type="CDD" id="cd00637">
    <property type="entry name" value="7tm_classA_rhodopsin-like"/>
    <property type="match status" value="1"/>
</dbReference>
<proteinExistence type="predicted"/>
<feature type="transmembrane region" description="Helical" evidence="10">
    <location>
        <begin position="75"/>
        <end position="100"/>
    </location>
</feature>
<feature type="transmembrane region" description="Helical" evidence="10">
    <location>
        <begin position="41"/>
        <end position="63"/>
    </location>
</feature>
<evidence type="ECO:0000256" key="4">
    <source>
        <dbReference type="ARBA" id="ARBA00022989"/>
    </source>
</evidence>
<keyword evidence="6 10" id="KW-0472">Membrane</keyword>
<keyword evidence="3 10" id="KW-0812">Transmembrane</keyword>
<dbReference type="KEGG" id="nve:5513108"/>
<organism evidence="12 13">
    <name type="scientific">Nematostella vectensis</name>
    <name type="common">Starlet sea anemone</name>
    <dbReference type="NCBI Taxonomy" id="45351"/>
    <lineage>
        <taxon>Eukaryota</taxon>
        <taxon>Metazoa</taxon>
        <taxon>Cnidaria</taxon>
        <taxon>Anthozoa</taxon>
        <taxon>Hexacorallia</taxon>
        <taxon>Actiniaria</taxon>
        <taxon>Edwardsiidae</taxon>
        <taxon>Nematostella</taxon>
    </lineage>
</organism>
<evidence type="ECO:0000313" key="13">
    <source>
        <dbReference type="Proteomes" id="UP000001593"/>
    </source>
</evidence>
<dbReference type="PRINTS" id="PR00237">
    <property type="entry name" value="GPCRRHODOPSN"/>
</dbReference>
<evidence type="ECO:0000256" key="1">
    <source>
        <dbReference type="ARBA" id="ARBA00004651"/>
    </source>
</evidence>
<dbReference type="Proteomes" id="UP000001593">
    <property type="component" value="Unassembled WGS sequence"/>
</dbReference>
<name>A7S4R6_NEMVE</name>